<dbReference type="Pfam" id="PF02403">
    <property type="entry name" value="Seryl_tRNA_N"/>
    <property type="match status" value="1"/>
</dbReference>
<dbReference type="InterPro" id="IPR042103">
    <property type="entry name" value="SerRS_1_N_sf"/>
</dbReference>
<dbReference type="GO" id="GO:0006434">
    <property type="term" value="P:seryl-tRNA aminoacylation"/>
    <property type="evidence" value="ECO:0007669"/>
    <property type="project" value="InterPro"/>
</dbReference>
<feature type="binding site" evidence="7">
    <location>
        <position position="286"/>
    </location>
    <ligand>
        <name>L-serine</name>
        <dbReference type="ChEBI" id="CHEBI:33384"/>
    </ligand>
</feature>
<dbReference type="SUPFAM" id="SSF55681">
    <property type="entry name" value="Class II aaRS and biotin synthetases"/>
    <property type="match status" value="1"/>
</dbReference>
<reference evidence="10 11" key="1">
    <citation type="journal article" date="2012" name="Genome Biol. Evol.">
        <title>Nucleomorph genome sequence of the cryptophyte alga Chroomonas mesostigmatica CCMP1168 reveals lineage-specific gene loss and genome complexity.</title>
        <authorList>
            <person name="Moore C.E."/>
            <person name="Curtis B."/>
            <person name="Mills T."/>
            <person name="Tanifuji G."/>
            <person name="Archibald J.M."/>
        </authorList>
    </citation>
    <scope>NUCLEOTIDE SEQUENCE [LARGE SCALE GENOMIC DNA]</scope>
    <source>
        <strain evidence="10 11">CCMP1168</strain>
    </source>
</reference>
<dbReference type="PROSITE" id="PS50862">
    <property type="entry name" value="AA_TRNA_LIGASE_II"/>
    <property type="match status" value="1"/>
</dbReference>
<proteinExistence type="predicted"/>
<dbReference type="SUPFAM" id="SSF46589">
    <property type="entry name" value="tRNA-binding arm"/>
    <property type="match status" value="1"/>
</dbReference>
<dbReference type="PRINTS" id="PR00981">
    <property type="entry name" value="TRNASYNTHSER"/>
</dbReference>
<keyword evidence="4 8" id="KW-0067">ATP-binding</keyword>
<evidence type="ECO:0000256" key="1">
    <source>
        <dbReference type="ARBA" id="ARBA00012840"/>
    </source>
</evidence>
<dbReference type="EMBL" id="CP003680">
    <property type="protein sequence ID" value="AFP65289.1"/>
    <property type="molecule type" value="Genomic_DNA"/>
</dbReference>
<dbReference type="InterPro" id="IPR002317">
    <property type="entry name" value="Ser-tRNA-ligase_type_1"/>
</dbReference>
<feature type="domain" description="Aminoacyl-transfer RNA synthetases class-II family profile" evidence="9">
    <location>
        <begin position="139"/>
        <end position="413"/>
    </location>
</feature>
<feature type="binding site" evidence="8">
    <location>
        <begin position="352"/>
        <end position="355"/>
    </location>
    <ligand>
        <name>ATP</name>
        <dbReference type="ChEBI" id="CHEBI:30616"/>
    </ligand>
</feature>
<dbReference type="InterPro" id="IPR010978">
    <property type="entry name" value="tRNA-bd_arm"/>
</dbReference>
<protein>
    <recommendedName>
        <fullName evidence="1">serine--tRNA ligase</fullName>
        <ecNumber evidence="1">6.1.1.11</ecNumber>
    </recommendedName>
    <alternativeName>
        <fullName evidence="6">Seryl-tRNA synthetase</fullName>
    </alternativeName>
</protein>
<evidence type="ECO:0000256" key="7">
    <source>
        <dbReference type="PIRSR" id="PIRSR001529-1"/>
    </source>
</evidence>
<dbReference type="PIRSF" id="PIRSF001529">
    <property type="entry name" value="Ser-tRNA-synth_IIa"/>
    <property type="match status" value="1"/>
</dbReference>
<keyword evidence="3" id="KW-0547">Nucleotide-binding</keyword>
<evidence type="ECO:0000256" key="2">
    <source>
        <dbReference type="ARBA" id="ARBA00022598"/>
    </source>
</evidence>
<keyword evidence="5 10" id="KW-0030">Aminoacyl-tRNA synthetase</keyword>
<evidence type="ECO:0000256" key="8">
    <source>
        <dbReference type="PIRSR" id="PIRSR001529-2"/>
    </source>
</evidence>
<feature type="binding site" evidence="8">
    <location>
        <begin position="263"/>
        <end position="265"/>
    </location>
    <ligand>
        <name>ATP</name>
        <dbReference type="ChEBI" id="CHEBI:30616"/>
    </ligand>
</feature>
<dbReference type="Pfam" id="PF00587">
    <property type="entry name" value="tRNA-synt_2b"/>
    <property type="match status" value="1"/>
</dbReference>
<feature type="binding site" evidence="7">
    <location>
        <position position="263"/>
    </location>
    <ligand>
        <name>L-serine</name>
        <dbReference type="ChEBI" id="CHEBI:33384"/>
    </ligand>
</feature>
<dbReference type="InterPro" id="IPR045864">
    <property type="entry name" value="aa-tRNA-synth_II/BPL/LPL"/>
</dbReference>
<dbReference type="InterPro" id="IPR015866">
    <property type="entry name" value="Ser-tRNA-synth_1_N"/>
</dbReference>
<keyword evidence="10" id="KW-0542">Nucleomorph</keyword>
<feature type="binding site" evidence="7">
    <location>
        <position position="387"/>
    </location>
    <ligand>
        <name>L-serine</name>
        <dbReference type="ChEBI" id="CHEBI:33384"/>
    </ligand>
</feature>
<dbReference type="NCBIfam" id="TIGR00414">
    <property type="entry name" value="serS"/>
    <property type="match status" value="1"/>
</dbReference>
<dbReference type="PANTHER" id="PTHR11778">
    <property type="entry name" value="SERYL-TRNA SYNTHETASE"/>
    <property type="match status" value="1"/>
</dbReference>
<dbReference type="InterPro" id="IPR002314">
    <property type="entry name" value="aa-tRNA-synt_IIb"/>
</dbReference>
<organism evidence="10 11">
    <name type="scientific">Chroomonas mesostigmatica CCMP1168</name>
    <dbReference type="NCBI Taxonomy" id="1195612"/>
    <lineage>
        <taxon>Eukaryota</taxon>
        <taxon>Cryptophyceae</taxon>
        <taxon>Pyrenomonadales</taxon>
        <taxon>Chroomonadaceae</taxon>
        <taxon>Chroomonas</taxon>
    </lineage>
</organism>
<dbReference type="GO" id="GO:0005524">
    <property type="term" value="F:ATP binding"/>
    <property type="evidence" value="ECO:0007669"/>
    <property type="project" value="UniProtKB-KW"/>
</dbReference>
<dbReference type="EC" id="6.1.1.11" evidence="1"/>
<feature type="binding site" evidence="7">
    <location>
        <position position="232"/>
    </location>
    <ligand>
        <name>L-serine</name>
        <dbReference type="ChEBI" id="CHEBI:33384"/>
    </ligand>
</feature>
<evidence type="ECO:0000256" key="5">
    <source>
        <dbReference type="ARBA" id="ARBA00023146"/>
    </source>
</evidence>
<dbReference type="GO" id="GO:0004828">
    <property type="term" value="F:serine-tRNA ligase activity"/>
    <property type="evidence" value="ECO:0007669"/>
    <property type="project" value="UniProtKB-EC"/>
</dbReference>
<accession>J7G2N8</accession>
<evidence type="ECO:0000256" key="3">
    <source>
        <dbReference type="ARBA" id="ARBA00022741"/>
    </source>
</evidence>
<dbReference type="Gene3D" id="1.10.287.40">
    <property type="entry name" value="Serine-tRNA synthetase, tRNA binding domain"/>
    <property type="match status" value="1"/>
</dbReference>
<dbReference type="Proteomes" id="UP000243348">
    <property type="component" value="Nucleomorph 1"/>
</dbReference>
<dbReference type="AlphaFoldDB" id="J7G2N8"/>
<evidence type="ECO:0000256" key="4">
    <source>
        <dbReference type="ARBA" id="ARBA00022840"/>
    </source>
</evidence>
<gene>
    <name evidence="10" type="primary">sys1</name>
    <name evidence="10" type="ORF">CMESO_90</name>
</gene>
<sequence length="434" mass="50001">MEIKLLRLGKKNYSDIARGSQKRRQEDKSIVDQTLILDNEWKKIKHKFDFSKGHLNKISKVIKNHKEVYVSCFIFNLLAFKKKILKIEKLAVFYEKKREKTIIQIGNIIHNCASFGNQGKNSRLDLSRKIIKKKAQNLLGHVELLEKIGAVEYEKGINISGNRGYFLKGVGLLINNALIRYSLDFLIKKNFIALQTPFFMLKKLLMKCSQLEDFKEQLYSLSEEENKFLIATSEQPITCFHLNETLSKNRLPIKYVGFSTCFRKESGSHGKDTSGIFRVHQFEKVEQFVICTPENSLSWSYMEELLENVKDFYSSINIPYKIINISTEALNNSASKKIDLLGFFPKSDTFKELVSCSNCTGFQSERLKIKTNLKRKNEEITFPHMLNSTLCATSRVICCIAENYQTISGIIVPNVLRNYTGLSFVPFKKSSDPE</sequence>
<evidence type="ECO:0000313" key="11">
    <source>
        <dbReference type="Proteomes" id="UP000243348"/>
    </source>
</evidence>
<keyword evidence="2 10" id="KW-0436">Ligase</keyword>
<evidence type="ECO:0000256" key="6">
    <source>
        <dbReference type="ARBA" id="ARBA00031113"/>
    </source>
</evidence>
<feature type="binding site" evidence="8">
    <location>
        <begin position="279"/>
        <end position="282"/>
    </location>
    <ligand>
        <name>ATP</name>
        <dbReference type="ChEBI" id="CHEBI:30616"/>
    </ligand>
</feature>
<name>J7G2N8_9CRYP</name>
<dbReference type="InterPro" id="IPR006195">
    <property type="entry name" value="aa-tRNA-synth_II"/>
</dbReference>
<evidence type="ECO:0000313" key="10">
    <source>
        <dbReference type="EMBL" id="AFP65289.1"/>
    </source>
</evidence>
<evidence type="ECO:0000259" key="9">
    <source>
        <dbReference type="PROSITE" id="PS50862"/>
    </source>
</evidence>
<geneLocation type="nucleomorph" evidence="10"/>
<dbReference type="Gene3D" id="3.30.930.10">
    <property type="entry name" value="Bira Bifunctional Protein, Domain 2"/>
    <property type="match status" value="1"/>
</dbReference>
<feature type="site" description="Important for serine binding" evidence="7">
    <location>
        <position position="389"/>
    </location>
</feature>